<reference evidence="1 2" key="1">
    <citation type="journal article" date="2019" name="Nat. Plants">
        <title>Genome sequencing of Musa balbisiana reveals subgenome evolution and function divergence in polyploid bananas.</title>
        <authorList>
            <person name="Yao X."/>
        </authorList>
    </citation>
    <scope>NUCLEOTIDE SEQUENCE [LARGE SCALE GENOMIC DNA]</scope>
    <source>
        <strain evidence="2">cv. DH-PKW</strain>
        <tissue evidence="1">Leaves</tissue>
    </source>
</reference>
<dbReference type="AlphaFoldDB" id="A0A4S8IS04"/>
<name>A0A4S8IS04_MUSBA</name>
<dbReference type="Proteomes" id="UP000317650">
    <property type="component" value="Chromosome 6"/>
</dbReference>
<keyword evidence="2" id="KW-1185">Reference proteome</keyword>
<sequence length="293" mass="33102">MMLFRIASMSRCNICILKDAPLRSLIIGHDGNKSAKLKPPAASSVCITIRMNSFWYLHLLPMTDREPMSLANSTNFLLRFTVEPVLDNRSIDRTRLSTSSSRINRKDWTRLALNSSTMLILRSSLQWNPYEVKPTPLSPYVAVWRFRLVGREAKLMSWVFMISAAASADETTRVGTSPSFRSMTGPNFLDKAVRERCGRPPKRWCKLPMIGSLDGPGGSVARAPLPDLFFLSSSSDTRRTRMEKRKEVMEKGIRGMARRQRSDFLRHVIEKVSLMSNSWGIPSSPDGSSQSKL</sequence>
<organism evidence="1 2">
    <name type="scientific">Musa balbisiana</name>
    <name type="common">Banana</name>
    <dbReference type="NCBI Taxonomy" id="52838"/>
    <lineage>
        <taxon>Eukaryota</taxon>
        <taxon>Viridiplantae</taxon>
        <taxon>Streptophyta</taxon>
        <taxon>Embryophyta</taxon>
        <taxon>Tracheophyta</taxon>
        <taxon>Spermatophyta</taxon>
        <taxon>Magnoliopsida</taxon>
        <taxon>Liliopsida</taxon>
        <taxon>Zingiberales</taxon>
        <taxon>Musaceae</taxon>
        <taxon>Musa</taxon>
    </lineage>
</organism>
<proteinExistence type="predicted"/>
<accession>A0A4S8IS04</accession>
<dbReference type="EMBL" id="PYDT01000009">
    <property type="protein sequence ID" value="THU51468.1"/>
    <property type="molecule type" value="Genomic_DNA"/>
</dbReference>
<evidence type="ECO:0000313" key="2">
    <source>
        <dbReference type="Proteomes" id="UP000317650"/>
    </source>
</evidence>
<protein>
    <submittedName>
        <fullName evidence="1">Uncharacterized protein</fullName>
    </submittedName>
</protein>
<evidence type="ECO:0000313" key="1">
    <source>
        <dbReference type="EMBL" id="THU51468.1"/>
    </source>
</evidence>
<comment type="caution">
    <text evidence="1">The sequence shown here is derived from an EMBL/GenBank/DDBJ whole genome shotgun (WGS) entry which is preliminary data.</text>
</comment>
<gene>
    <name evidence="1" type="ORF">C4D60_Mb06t31360</name>
</gene>